<proteinExistence type="predicted"/>
<feature type="region of interest" description="Disordered" evidence="1">
    <location>
        <begin position="176"/>
        <end position="233"/>
    </location>
</feature>
<dbReference type="OrthoDB" id="2504266at2759"/>
<dbReference type="Pfam" id="PF20566">
    <property type="entry name" value="Eap1"/>
    <property type="match status" value="1"/>
</dbReference>
<keyword evidence="2" id="KW-0812">Transmembrane</keyword>
<feature type="region of interest" description="Disordered" evidence="1">
    <location>
        <begin position="248"/>
        <end position="285"/>
    </location>
</feature>
<organism evidence="3 4">
    <name type="scientific">Uncinocarpus reesii (strain UAMH 1704)</name>
    <dbReference type="NCBI Taxonomy" id="336963"/>
    <lineage>
        <taxon>Eukaryota</taxon>
        <taxon>Fungi</taxon>
        <taxon>Dikarya</taxon>
        <taxon>Ascomycota</taxon>
        <taxon>Pezizomycotina</taxon>
        <taxon>Eurotiomycetes</taxon>
        <taxon>Eurotiomycetidae</taxon>
        <taxon>Onygenales</taxon>
        <taxon>Onygenaceae</taxon>
        <taxon>Uncinocarpus</taxon>
    </lineage>
</organism>
<dbReference type="RefSeq" id="XP_002541207.1">
    <property type="nucleotide sequence ID" value="XM_002541161.1"/>
</dbReference>
<dbReference type="AlphaFoldDB" id="C4JDL2"/>
<dbReference type="KEGG" id="ure:UREG_00721"/>
<keyword evidence="2" id="KW-0472">Membrane</keyword>
<name>C4JDL2_UNCRE</name>
<protein>
    <submittedName>
        <fullName evidence="3">Uncharacterized protein</fullName>
    </submittedName>
</protein>
<dbReference type="InterPro" id="IPR046784">
    <property type="entry name" value="Eap1"/>
</dbReference>
<dbReference type="EMBL" id="CH476615">
    <property type="protein sequence ID" value="EEP75874.1"/>
    <property type="molecule type" value="Genomic_DNA"/>
</dbReference>
<dbReference type="eggNOG" id="ENOG502S7KY">
    <property type="taxonomic scope" value="Eukaryota"/>
</dbReference>
<evidence type="ECO:0000256" key="1">
    <source>
        <dbReference type="SAM" id="MobiDB-lite"/>
    </source>
</evidence>
<keyword evidence="2" id="KW-1133">Transmembrane helix</keyword>
<keyword evidence="4" id="KW-1185">Reference proteome</keyword>
<accession>C4JDL2</accession>
<evidence type="ECO:0000313" key="4">
    <source>
        <dbReference type="Proteomes" id="UP000002058"/>
    </source>
</evidence>
<feature type="transmembrane region" description="Helical" evidence="2">
    <location>
        <begin position="290"/>
        <end position="309"/>
    </location>
</feature>
<feature type="compositionally biased region" description="Polar residues" evidence="1">
    <location>
        <begin position="248"/>
        <end position="263"/>
    </location>
</feature>
<sequence length="386" mass="42841">MIETIGTIDHDVILGWRKIAREDPDEVAMSTAGIAEIPRNSAINKMEVSVQIEIGSKEDSQVVAILLAGKDMTKIGIVMETRKTRVTWRKTRLPSEIANGVEEDFQRWKERMKAGAAQASSDAQKETTLEPPKEEPKHLESKPADGEMFSNLGPSFQADPGLDNFFGLWGKRKTTQDESVSENVGAESKKEVPPALKPTKSSRFAGFFSTQSETKDVEPPQPSAPRPSSTDADQEGFQRILQMLGGNKSRNATPQVEESNQPRAQHMQAATRIRKSSRSEETKQRRDRRLLYTLTILLLLISAGLMQMIREINLDEDPLPGQLDISTRCRILAFQAEITLQTTLLGSVLKVHHSHSWVFNGLLVSSKSIPPAGLINKSHNKGTPTR</sequence>
<gene>
    <name evidence="3" type="ORF">UREG_00721</name>
</gene>
<dbReference type="HOGENOM" id="CLU_716096_0_0_1"/>
<feature type="region of interest" description="Disordered" evidence="1">
    <location>
        <begin position="110"/>
        <end position="156"/>
    </location>
</feature>
<dbReference type="Proteomes" id="UP000002058">
    <property type="component" value="Unassembled WGS sequence"/>
</dbReference>
<dbReference type="InParanoid" id="C4JDL2"/>
<dbReference type="GeneID" id="8443667"/>
<dbReference type="VEuPathDB" id="FungiDB:UREG_00721"/>
<feature type="compositionally biased region" description="Basic and acidic residues" evidence="1">
    <location>
        <begin position="123"/>
        <end position="145"/>
    </location>
</feature>
<evidence type="ECO:0000313" key="3">
    <source>
        <dbReference type="EMBL" id="EEP75874.1"/>
    </source>
</evidence>
<reference evidence="4" key="1">
    <citation type="journal article" date="2009" name="Genome Res.">
        <title>Comparative genomic analyses of the human fungal pathogens Coccidioides and their relatives.</title>
        <authorList>
            <person name="Sharpton T.J."/>
            <person name="Stajich J.E."/>
            <person name="Rounsley S.D."/>
            <person name="Gardner M.J."/>
            <person name="Wortman J.R."/>
            <person name="Jordar V.S."/>
            <person name="Maiti R."/>
            <person name="Kodira C.D."/>
            <person name="Neafsey D.E."/>
            <person name="Zeng Q."/>
            <person name="Hung C.-Y."/>
            <person name="McMahan C."/>
            <person name="Muszewska A."/>
            <person name="Grynberg M."/>
            <person name="Mandel M.A."/>
            <person name="Kellner E.M."/>
            <person name="Barker B.M."/>
            <person name="Galgiani J.N."/>
            <person name="Orbach M.J."/>
            <person name="Kirkland T.N."/>
            <person name="Cole G.T."/>
            <person name="Henn M.R."/>
            <person name="Birren B.W."/>
            <person name="Taylor J.W."/>
        </authorList>
    </citation>
    <scope>NUCLEOTIDE SEQUENCE [LARGE SCALE GENOMIC DNA]</scope>
    <source>
        <strain evidence="4">UAMH 1704</strain>
    </source>
</reference>
<evidence type="ECO:0000256" key="2">
    <source>
        <dbReference type="SAM" id="Phobius"/>
    </source>
</evidence>